<dbReference type="AlphaFoldDB" id="A0A2N0X523"/>
<organism evidence="1 2">
    <name type="scientific">Corynebacterium mastitidis</name>
    <dbReference type="NCBI Taxonomy" id="161890"/>
    <lineage>
        <taxon>Bacteria</taxon>
        <taxon>Bacillati</taxon>
        <taxon>Actinomycetota</taxon>
        <taxon>Actinomycetes</taxon>
        <taxon>Mycobacteriales</taxon>
        <taxon>Corynebacteriaceae</taxon>
        <taxon>Corynebacterium</taxon>
    </lineage>
</organism>
<reference evidence="1 2" key="1">
    <citation type="submission" date="2017-12" db="EMBL/GenBank/DDBJ databases">
        <title>Corynebacterium mastitidis 16-1433 Genome.</title>
        <authorList>
            <person name="Gulvik C.A."/>
        </authorList>
    </citation>
    <scope>NUCLEOTIDE SEQUENCE [LARGE SCALE GENOMIC DNA]</scope>
    <source>
        <strain evidence="1 2">16-1433</strain>
    </source>
</reference>
<sequence length="66" mass="7825">MRKKKKIEPTPTVPIATRLFDEWWHFKALCGREQAIHLLSRAWDCHPSTIRDWAHIHDPEPREVAA</sequence>
<dbReference type="OrthoDB" id="182870at2"/>
<gene>
    <name evidence="1" type="ORF">CXB45_10445</name>
</gene>
<evidence type="ECO:0000313" key="2">
    <source>
        <dbReference type="Proteomes" id="UP000233249"/>
    </source>
</evidence>
<proteinExistence type="predicted"/>
<dbReference type="Proteomes" id="UP000233249">
    <property type="component" value="Unassembled WGS sequence"/>
</dbReference>
<dbReference type="EMBL" id="PJAF01000043">
    <property type="protein sequence ID" value="PKF67797.1"/>
    <property type="molecule type" value="Genomic_DNA"/>
</dbReference>
<dbReference type="RefSeq" id="WP_101174363.1">
    <property type="nucleotide sequence ID" value="NZ_JAKRKB010000012.1"/>
</dbReference>
<evidence type="ECO:0000313" key="1">
    <source>
        <dbReference type="EMBL" id="PKF67797.1"/>
    </source>
</evidence>
<protein>
    <submittedName>
        <fullName evidence="1">Uncharacterized protein</fullName>
    </submittedName>
</protein>
<accession>A0A2N0X523</accession>
<comment type="caution">
    <text evidence="1">The sequence shown here is derived from an EMBL/GenBank/DDBJ whole genome shotgun (WGS) entry which is preliminary data.</text>
</comment>
<name>A0A2N0X523_9CORY</name>